<name>A0A1X1RFF9_MYCFA</name>
<reference evidence="1 2" key="1">
    <citation type="submission" date="2016-01" db="EMBL/GenBank/DDBJ databases">
        <title>The new phylogeny of the genus Mycobacterium.</title>
        <authorList>
            <person name="Tarcisio F."/>
            <person name="Conor M."/>
            <person name="Antonella G."/>
            <person name="Elisabetta G."/>
            <person name="Giulia F.S."/>
            <person name="Sara T."/>
            <person name="Anna F."/>
            <person name="Clotilde B."/>
            <person name="Roberto B."/>
            <person name="Veronica D.S."/>
            <person name="Fabio R."/>
            <person name="Monica P."/>
            <person name="Olivier J."/>
            <person name="Enrico T."/>
            <person name="Nicola S."/>
        </authorList>
    </citation>
    <scope>NUCLEOTIDE SEQUENCE [LARGE SCALE GENOMIC DNA]</scope>
    <source>
        <strain evidence="1 2">DSM 44179</strain>
    </source>
</reference>
<dbReference type="Proteomes" id="UP000193484">
    <property type="component" value="Unassembled WGS sequence"/>
</dbReference>
<evidence type="ECO:0000313" key="1">
    <source>
        <dbReference type="EMBL" id="ORV04589.1"/>
    </source>
</evidence>
<dbReference type="EMBL" id="LQOJ01000030">
    <property type="protein sequence ID" value="ORV04589.1"/>
    <property type="molecule type" value="Genomic_DNA"/>
</dbReference>
<comment type="caution">
    <text evidence="1">The sequence shown here is derived from an EMBL/GenBank/DDBJ whole genome shotgun (WGS) entry which is preliminary data.</text>
</comment>
<organism evidence="1 2">
    <name type="scientific">Mycolicibacterium fallax</name>
    <name type="common">Mycobacterium fallax</name>
    <dbReference type="NCBI Taxonomy" id="1793"/>
    <lineage>
        <taxon>Bacteria</taxon>
        <taxon>Bacillati</taxon>
        <taxon>Actinomycetota</taxon>
        <taxon>Actinomycetes</taxon>
        <taxon>Mycobacteriales</taxon>
        <taxon>Mycobacteriaceae</taxon>
        <taxon>Mycolicibacterium</taxon>
    </lineage>
</organism>
<protein>
    <submittedName>
        <fullName evidence="1">Uncharacterized protein</fullName>
    </submittedName>
</protein>
<dbReference type="STRING" id="1793.AWC04_08325"/>
<dbReference type="AlphaFoldDB" id="A0A1X1RFF9"/>
<keyword evidence="2" id="KW-1185">Reference proteome</keyword>
<accession>A0A1X1RFF9</accession>
<evidence type="ECO:0000313" key="2">
    <source>
        <dbReference type="Proteomes" id="UP000193484"/>
    </source>
</evidence>
<proteinExistence type="predicted"/>
<gene>
    <name evidence="1" type="ORF">AWC04_08325</name>
</gene>
<sequence>MIPTLVPSLLMLGTFALERVEKLLGKLDDGERELLELIERSRPRAIGGAPANSGPPYPLMSVLDEPGLPTRVFRPAAMNPQFQPTRRTNDV</sequence>